<keyword evidence="1" id="KW-0472">Membrane</keyword>
<sequence>MQHRHFLSLLVIMLIPTWTEVTAIEGNTTPLQRQQQGCQRLLSNDDISTKNTTSLETVDNGNEERGFTIPSLSTFKELTGKSSSFMKRAISLRKGASVVTTMEKNPVVKNVAIALEKNPSSLKTMIKDPAVVRAAGTLDKKFGSFTKTDITTLRRTFAKNPVKASKFDIGIKIIEATAAGVLTVGLVTLLILGLINLVLK</sequence>
<keyword evidence="4" id="KW-1185">Reference proteome</keyword>
<keyword evidence="1" id="KW-1133">Transmembrane helix</keyword>
<proteinExistence type="predicted"/>
<reference evidence="3 4" key="1">
    <citation type="journal article" date="2017" name="Genome Biol. Evol.">
        <title>Phytophthora megakarya and P. palmivora, closely related causal agents of cacao black pod rot, underwent increases in genome sizes and gene numbers by different mechanisms.</title>
        <authorList>
            <person name="Ali S.S."/>
            <person name="Shao J."/>
            <person name="Lary D.J."/>
            <person name="Kronmiller B."/>
            <person name="Shen D."/>
            <person name="Strem M.D."/>
            <person name="Amoako-Attah I."/>
            <person name="Akrofi A.Y."/>
            <person name="Begoude B.A."/>
            <person name="Ten Hoopen G.M."/>
            <person name="Coulibaly K."/>
            <person name="Kebe B.I."/>
            <person name="Melnick R.L."/>
            <person name="Guiltinan M.J."/>
            <person name="Tyler B.M."/>
            <person name="Meinhardt L.W."/>
            <person name="Bailey B.A."/>
        </authorList>
    </citation>
    <scope>NUCLEOTIDE SEQUENCE [LARGE SCALE GENOMIC DNA]</scope>
    <source>
        <strain evidence="4">sbr112.9</strain>
    </source>
</reference>
<dbReference type="OrthoDB" id="144204at2759"/>
<dbReference type="EMBL" id="NCKW01007814">
    <property type="protein sequence ID" value="POM69868.1"/>
    <property type="molecule type" value="Genomic_DNA"/>
</dbReference>
<evidence type="ECO:0000313" key="4">
    <source>
        <dbReference type="Proteomes" id="UP000237271"/>
    </source>
</evidence>
<protein>
    <submittedName>
        <fullName evidence="3">RxLR effector</fullName>
    </submittedName>
</protein>
<feature type="signal peptide" evidence="2">
    <location>
        <begin position="1"/>
        <end position="23"/>
    </location>
</feature>
<organism evidence="3 4">
    <name type="scientific">Phytophthora palmivora</name>
    <dbReference type="NCBI Taxonomy" id="4796"/>
    <lineage>
        <taxon>Eukaryota</taxon>
        <taxon>Sar</taxon>
        <taxon>Stramenopiles</taxon>
        <taxon>Oomycota</taxon>
        <taxon>Peronosporomycetes</taxon>
        <taxon>Peronosporales</taxon>
        <taxon>Peronosporaceae</taxon>
        <taxon>Phytophthora</taxon>
    </lineage>
</organism>
<dbReference type="AlphaFoldDB" id="A0A2P4XWE2"/>
<keyword evidence="1" id="KW-0812">Transmembrane</keyword>
<feature type="transmembrane region" description="Helical" evidence="1">
    <location>
        <begin position="176"/>
        <end position="199"/>
    </location>
</feature>
<evidence type="ECO:0000313" key="3">
    <source>
        <dbReference type="EMBL" id="POM69868.1"/>
    </source>
</evidence>
<keyword evidence="2" id="KW-0732">Signal</keyword>
<dbReference type="Proteomes" id="UP000237271">
    <property type="component" value="Unassembled WGS sequence"/>
</dbReference>
<evidence type="ECO:0000256" key="2">
    <source>
        <dbReference type="SAM" id="SignalP"/>
    </source>
</evidence>
<accession>A0A2P4XWE2</accession>
<name>A0A2P4XWE2_9STRA</name>
<feature type="chain" id="PRO_5015162060" evidence="2">
    <location>
        <begin position="24"/>
        <end position="200"/>
    </location>
</feature>
<comment type="caution">
    <text evidence="3">The sequence shown here is derived from an EMBL/GenBank/DDBJ whole genome shotgun (WGS) entry which is preliminary data.</text>
</comment>
<evidence type="ECO:0000256" key="1">
    <source>
        <dbReference type="SAM" id="Phobius"/>
    </source>
</evidence>
<gene>
    <name evidence="3" type="ORF">PHPALM_13798</name>
</gene>